<dbReference type="EMBL" id="JAOVQM010000001">
    <property type="protein sequence ID" value="MCV2231256.1"/>
    <property type="molecule type" value="Genomic_DNA"/>
</dbReference>
<comment type="caution">
    <text evidence="2">The sequence shown here is derived from an EMBL/GenBank/DDBJ whole genome shotgun (WGS) entry which is preliminary data.</text>
</comment>
<evidence type="ECO:0000313" key="2">
    <source>
        <dbReference type="EMBL" id="MCV2231256.1"/>
    </source>
</evidence>
<dbReference type="RefSeq" id="WP_263607369.1">
    <property type="nucleotide sequence ID" value="NZ_JAOVQM010000001.1"/>
</dbReference>
<protein>
    <submittedName>
        <fullName evidence="2">ECF transporter S component</fullName>
    </submittedName>
</protein>
<keyword evidence="1" id="KW-1133">Transmembrane helix</keyword>
<proteinExistence type="predicted"/>
<evidence type="ECO:0000256" key="1">
    <source>
        <dbReference type="SAM" id="Phobius"/>
    </source>
</evidence>
<feature type="transmembrane region" description="Helical" evidence="1">
    <location>
        <begin position="145"/>
        <end position="168"/>
    </location>
</feature>
<dbReference type="Proteomes" id="UP001177160">
    <property type="component" value="Unassembled WGS sequence"/>
</dbReference>
<dbReference type="Gene3D" id="1.10.1760.20">
    <property type="match status" value="1"/>
</dbReference>
<keyword evidence="3" id="KW-1185">Reference proteome</keyword>
<keyword evidence="1" id="KW-0812">Transmembrane</keyword>
<feature type="transmembrane region" description="Helical" evidence="1">
    <location>
        <begin position="105"/>
        <end position="133"/>
    </location>
</feature>
<evidence type="ECO:0000313" key="3">
    <source>
        <dbReference type="Proteomes" id="UP001177160"/>
    </source>
</evidence>
<feature type="transmembrane region" description="Helical" evidence="1">
    <location>
        <begin position="75"/>
        <end position="93"/>
    </location>
</feature>
<sequence>MQKSPLYPLVLSSLMIALGIVLPFLTASNPALGSVFLLMHIPALFTGLILGPKYGLLVGLVTPLLRSVLVSMPPLYPQALVMSFEIGAYGLFAGLTKKLLPKKDIFAVVALIVGMLLGRAVWGLGAAIFYPLAGLNFSLDIFVKAAFITGLPGIGIQLVLIPVLYFALKKTHVLDALENA</sequence>
<name>A0ABT2Y3E2_9MOLU</name>
<organism evidence="2 3">
    <name type="scientific">Paracholeplasma manati</name>
    <dbReference type="NCBI Taxonomy" id="591373"/>
    <lineage>
        <taxon>Bacteria</taxon>
        <taxon>Bacillati</taxon>
        <taxon>Mycoplasmatota</taxon>
        <taxon>Mollicutes</taxon>
        <taxon>Acholeplasmatales</taxon>
        <taxon>Acholeplasmataceae</taxon>
        <taxon>Paracholeplasma</taxon>
    </lineage>
</organism>
<reference evidence="2" key="1">
    <citation type="submission" date="2022-09" db="EMBL/GenBank/DDBJ databases">
        <title>Novel Mycoplasma species identified in domestic and wild animals.</title>
        <authorList>
            <person name="Volokhov D.V."/>
            <person name="Furtak V.A."/>
            <person name="Zagorodnyaya T.A."/>
        </authorList>
    </citation>
    <scope>NUCLEOTIDE SEQUENCE</scope>
    <source>
        <strain evidence="2">Oakley</strain>
    </source>
</reference>
<accession>A0ABT2Y3E2</accession>
<feature type="transmembrane region" description="Helical" evidence="1">
    <location>
        <begin position="32"/>
        <end position="55"/>
    </location>
</feature>
<dbReference type="Pfam" id="PF12822">
    <property type="entry name" value="ECF_trnsprt"/>
    <property type="match status" value="1"/>
</dbReference>
<dbReference type="InterPro" id="IPR024529">
    <property type="entry name" value="ECF_trnsprt_substrate-spec"/>
</dbReference>
<keyword evidence="1" id="KW-0472">Membrane</keyword>
<gene>
    <name evidence="2" type="ORF">N7548_00250</name>
</gene>